<feature type="domain" description="PAC" evidence="9">
    <location>
        <begin position="234"/>
        <end position="287"/>
    </location>
</feature>
<keyword evidence="11" id="KW-1185">Reference proteome</keyword>
<evidence type="ECO:0000256" key="6">
    <source>
        <dbReference type="SAM" id="Coils"/>
    </source>
</evidence>
<dbReference type="PROSITE" id="PS50112">
    <property type="entry name" value="PAS"/>
    <property type="match status" value="4"/>
</dbReference>
<dbReference type="PANTHER" id="PTHR43304">
    <property type="entry name" value="PHYTOCHROME-LIKE PROTEIN CPH1"/>
    <property type="match status" value="1"/>
</dbReference>
<dbReference type="PROSITE" id="PS50113">
    <property type="entry name" value="PAC"/>
    <property type="match status" value="4"/>
</dbReference>
<reference evidence="11" key="1">
    <citation type="submission" date="2016-11" db="EMBL/GenBank/DDBJ databases">
        <authorList>
            <person name="Shukria A."/>
            <person name="Stevens D.C."/>
        </authorList>
    </citation>
    <scope>NUCLEOTIDE SEQUENCE [LARGE SCALE GENOMIC DNA]</scope>
    <source>
        <strain evidence="11">Cbfe23</strain>
    </source>
</reference>
<comment type="caution">
    <text evidence="10">The sequence shown here is derived from an EMBL/GenBank/DDBJ whole genome shotgun (WGS) entry which is preliminary data.</text>
</comment>
<evidence type="ECO:0000256" key="5">
    <source>
        <dbReference type="ARBA" id="ARBA00022777"/>
    </source>
</evidence>
<dbReference type="SMART" id="SM00387">
    <property type="entry name" value="HATPase_c"/>
    <property type="match status" value="1"/>
</dbReference>
<dbReference type="InterPro" id="IPR001610">
    <property type="entry name" value="PAC"/>
</dbReference>
<proteinExistence type="predicted"/>
<comment type="catalytic activity">
    <reaction evidence="1">
        <text>ATP + protein L-histidine = ADP + protein N-phospho-L-histidine.</text>
        <dbReference type="EC" id="2.7.13.3"/>
    </reaction>
</comment>
<evidence type="ECO:0000259" key="8">
    <source>
        <dbReference type="PROSITE" id="PS50112"/>
    </source>
</evidence>
<dbReference type="InterPro" id="IPR003594">
    <property type="entry name" value="HATPase_dom"/>
</dbReference>
<dbReference type="InterPro" id="IPR003661">
    <property type="entry name" value="HisK_dim/P_dom"/>
</dbReference>
<protein>
    <recommendedName>
        <fullName evidence="2">histidine kinase</fullName>
        <ecNumber evidence="2">2.7.13.3</ecNumber>
    </recommendedName>
</protein>
<dbReference type="FunFam" id="3.30.565.10:FF:000006">
    <property type="entry name" value="Sensor histidine kinase WalK"/>
    <property type="match status" value="1"/>
</dbReference>
<dbReference type="EMBL" id="MPIN01000002">
    <property type="protein sequence ID" value="OJH41311.1"/>
    <property type="molecule type" value="Genomic_DNA"/>
</dbReference>
<dbReference type="SMART" id="SM00388">
    <property type="entry name" value="HisKA"/>
    <property type="match status" value="1"/>
</dbReference>
<dbReference type="InterPro" id="IPR013656">
    <property type="entry name" value="PAS_4"/>
</dbReference>
<feature type="domain" description="Histidine kinase" evidence="7">
    <location>
        <begin position="695"/>
        <end position="916"/>
    </location>
</feature>
<dbReference type="InterPro" id="IPR005467">
    <property type="entry name" value="His_kinase_dom"/>
</dbReference>
<sequence length="926" mass="105584">MGALVRALDWSKTAVGPVEGWPSTLKATVRTLLECRLPMYLAWGREFTQFYNDAYRPILGSKKHPQAMGGRAPDTWPEIWPTIGPMWDEVWQGRSFGSDHFRLTIERNGYPEDCYFNFSYSPVRDDSGAVAGVLVTCAETTAQVMSERHLKEERDKLNNILRDLNDGLLIVDLDGNLVEMNAVALRMHGYSSWEEAQREVVNREAHFEARTAEGRVLPLSEWPVMRVLRGERFSDVELLVRLRERNTSWIGAYSGTPIYDAEGHLRLGVLSVRDVTERHQLLENEKSARREVEKSEAKFRSIFNLVAVGIARSDPRSGRFLEVNRRLEEITGYSSEELLRLTYSDITHPEDWQRDQDAFLAFLGGRTATLRSQKRYVRKDGRVVWVNLEAVAGSCDPAGRPLEAIGIMQDITEEKQALQAVEESERRFRVLANSMPQIVWMARPDGTFDYFNERWFEYTGSSTEAPLGAESCEGVLHPDDCAKVREAWRLSIRTGTPLYTESRLRRGSDGAYHWFLTRATPVHGDDGAVVRWFGTSTDIDQQKRAEELLAHSGELFRRVTETIPQAVWRTHLDGSADYFSQRFYEIVGYSSEDFLGWGWSELLHPDDKHRVLQEWQRCREAFIPISYEFRLLGSDGGYRWFLTQGNPHRNERGEVDKYYGTWTQIDDQKHAQAELLELTEELQASVHARDEFLSLASHELKTPLTTLKLQAQLLQRGVERNDLRLMGKERLGQLAEQSNRQIARLERLIDDMLDISRIRTGRLTLRPEEADFVGLVREVIERMQPQFSAARLPAPEFSASAAIVGLFDWLRMEQVITNLLTNAIRYGGGQPIAVRVAEAGARVRIEVMDRGVGISPEDHERIFERFERVENPAEVSGLGLGLFITRQIVRAHGGDVRVESQLGHGSTFIVELPRTAVIAGEGVHVV</sequence>
<dbReference type="InterPro" id="IPR000014">
    <property type="entry name" value="PAS"/>
</dbReference>
<organism evidence="10 11">
    <name type="scientific">Cystobacter ferrugineus</name>
    <dbReference type="NCBI Taxonomy" id="83449"/>
    <lineage>
        <taxon>Bacteria</taxon>
        <taxon>Pseudomonadati</taxon>
        <taxon>Myxococcota</taxon>
        <taxon>Myxococcia</taxon>
        <taxon>Myxococcales</taxon>
        <taxon>Cystobacterineae</taxon>
        <taxon>Archangiaceae</taxon>
        <taxon>Cystobacter</taxon>
    </lineage>
</organism>
<dbReference type="PRINTS" id="PR00344">
    <property type="entry name" value="BCTRLSENSOR"/>
</dbReference>
<dbReference type="CDD" id="cd00082">
    <property type="entry name" value="HisKA"/>
    <property type="match status" value="1"/>
</dbReference>
<dbReference type="Gene3D" id="3.30.565.10">
    <property type="entry name" value="Histidine kinase-like ATPase, C-terminal domain"/>
    <property type="match status" value="1"/>
</dbReference>
<reference evidence="10 11" key="2">
    <citation type="submission" date="2016-12" db="EMBL/GenBank/DDBJ databases">
        <title>Draft Genome Sequence of Cystobacter ferrugineus Strain Cbfe23.</title>
        <authorList>
            <person name="Akbar S."/>
            <person name="Dowd S.E."/>
            <person name="Stevens D.C."/>
        </authorList>
    </citation>
    <scope>NUCLEOTIDE SEQUENCE [LARGE SCALE GENOMIC DNA]</scope>
    <source>
        <strain evidence="10 11">Cbfe23</strain>
    </source>
</reference>
<gene>
    <name evidence="10" type="ORF">BON30_10590</name>
</gene>
<dbReference type="OrthoDB" id="9765776at2"/>
<evidence type="ECO:0000256" key="1">
    <source>
        <dbReference type="ARBA" id="ARBA00000085"/>
    </source>
</evidence>
<evidence type="ECO:0000313" key="10">
    <source>
        <dbReference type="EMBL" id="OJH41311.1"/>
    </source>
</evidence>
<keyword evidence="4" id="KW-0808">Transferase</keyword>
<feature type="coiled-coil region" evidence="6">
    <location>
        <begin position="728"/>
        <end position="755"/>
    </location>
</feature>
<name>A0A1L9BGC5_9BACT</name>
<dbReference type="SUPFAM" id="SSF55785">
    <property type="entry name" value="PYP-like sensor domain (PAS domain)"/>
    <property type="match status" value="4"/>
</dbReference>
<feature type="domain" description="PAS" evidence="8">
    <location>
        <begin position="424"/>
        <end position="495"/>
    </location>
</feature>
<dbReference type="NCBIfam" id="TIGR00229">
    <property type="entry name" value="sensory_box"/>
    <property type="match status" value="4"/>
</dbReference>
<dbReference type="InterPro" id="IPR000700">
    <property type="entry name" value="PAS-assoc_C"/>
</dbReference>
<feature type="domain" description="PAC" evidence="9">
    <location>
        <begin position="625"/>
        <end position="677"/>
    </location>
</feature>
<dbReference type="InterPro" id="IPR004358">
    <property type="entry name" value="Sig_transdc_His_kin-like_C"/>
</dbReference>
<feature type="domain" description="PAS" evidence="8">
    <location>
        <begin position="153"/>
        <end position="194"/>
    </location>
</feature>
<evidence type="ECO:0000256" key="3">
    <source>
        <dbReference type="ARBA" id="ARBA00022553"/>
    </source>
</evidence>
<keyword evidence="5" id="KW-0418">Kinase</keyword>
<keyword evidence="3" id="KW-0597">Phosphoprotein</keyword>
<dbReference type="Pfam" id="PF00512">
    <property type="entry name" value="HisKA"/>
    <property type="match status" value="1"/>
</dbReference>
<dbReference type="STRING" id="83449.BON30_10590"/>
<feature type="domain" description="PAS" evidence="8">
    <location>
        <begin position="552"/>
        <end position="613"/>
    </location>
</feature>
<dbReference type="CDD" id="cd00130">
    <property type="entry name" value="PAS"/>
    <property type="match status" value="4"/>
</dbReference>
<evidence type="ECO:0000259" key="9">
    <source>
        <dbReference type="PROSITE" id="PS50113"/>
    </source>
</evidence>
<dbReference type="PANTHER" id="PTHR43304:SF1">
    <property type="entry name" value="PAC DOMAIN-CONTAINING PROTEIN"/>
    <property type="match status" value="1"/>
</dbReference>
<dbReference type="GO" id="GO:0000155">
    <property type="term" value="F:phosphorelay sensor kinase activity"/>
    <property type="evidence" value="ECO:0007669"/>
    <property type="project" value="InterPro"/>
</dbReference>
<keyword evidence="6" id="KW-0175">Coiled coil</keyword>
<dbReference type="InterPro" id="IPR052162">
    <property type="entry name" value="Sensor_kinase/Photoreceptor"/>
</dbReference>
<accession>A0A1L9BGC5</accession>
<dbReference type="Gene3D" id="3.30.450.20">
    <property type="entry name" value="PAS domain"/>
    <property type="match status" value="5"/>
</dbReference>
<dbReference type="AlphaFoldDB" id="A0A1L9BGC5"/>
<feature type="domain" description="PAS" evidence="8">
    <location>
        <begin position="295"/>
        <end position="351"/>
    </location>
</feature>
<dbReference type="SUPFAM" id="SSF55874">
    <property type="entry name" value="ATPase domain of HSP90 chaperone/DNA topoisomerase II/histidine kinase"/>
    <property type="match status" value="1"/>
</dbReference>
<dbReference type="EC" id="2.7.13.3" evidence="2"/>
<evidence type="ECO:0000256" key="2">
    <source>
        <dbReference type="ARBA" id="ARBA00012438"/>
    </source>
</evidence>
<dbReference type="SUPFAM" id="SSF47384">
    <property type="entry name" value="Homodimeric domain of signal transducing histidine kinase"/>
    <property type="match status" value="1"/>
</dbReference>
<evidence type="ECO:0000313" key="11">
    <source>
        <dbReference type="Proteomes" id="UP000182229"/>
    </source>
</evidence>
<dbReference type="CDD" id="cd00075">
    <property type="entry name" value="HATPase"/>
    <property type="match status" value="1"/>
</dbReference>
<dbReference type="InterPro" id="IPR013655">
    <property type="entry name" value="PAS_fold_3"/>
</dbReference>
<dbReference type="Pfam" id="PF08448">
    <property type="entry name" value="PAS_4"/>
    <property type="match status" value="2"/>
</dbReference>
<dbReference type="RefSeq" id="WP_071897788.1">
    <property type="nucleotide sequence ID" value="NZ_MPIN01000002.1"/>
</dbReference>
<dbReference type="PROSITE" id="PS50109">
    <property type="entry name" value="HIS_KIN"/>
    <property type="match status" value="1"/>
</dbReference>
<dbReference type="SMART" id="SM00086">
    <property type="entry name" value="PAC"/>
    <property type="match status" value="5"/>
</dbReference>
<dbReference type="Proteomes" id="UP000182229">
    <property type="component" value="Unassembled WGS sequence"/>
</dbReference>
<dbReference type="SMART" id="SM00091">
    <property type="entry name" value="PAS"/>
    <property type="match status" value="4"/>
</dbReference>
<feature type="domain" description="PAC" evidence="9">
    <location>
        <begin position="370"/>
        <end position="423"/>
    </location>
</feature>
<evidence type="ECO:0000256" key="4">
    <source>
        <dbReference type="ARBA" id="ARBA00022679"/>
    </source>
</evidence>
<feature type="domain" description="PAC" evidence="9">
    <location>
        <begin position="498"/>
        <end position="551"/>
    </location>
</feature>
<dbReference type="Pfam" id="PF02518">
    <property type="entry name" value="HATPase_c"/>
    <property type="match status" value="1"/>
</dbReference>
<dbReference type="Pfam" id="PF08447">
    <property type="entry name" value="PAS_3"/>
    <property type="match status" value="3"/>
</dbReference>
<dbReference type="FunFam" id="3.30.450.20:FF:000099">
    <property type="entry name" value="Sensory box sensor histidine kinase"/>
    <property type="match status" value="2"/>
</dbReference>
<dbReference type="InterPro" id="IPR036097">
    <property type="entry name" value="HisK_dim/P_sf"/>
</dbReference>
<evidence type="ECO:0000259" key="7">
    <source>
        <dbReference type="PROSITE" id="PS50109"/>
    </source>
</evidence>
<dbReference type="InterPro" id="IPR035965">
    <property type="entry name" value="PAS-like_dom_sf"/>
</dbReference>
<dbReference type="Gene3D" id="1.10.287.130">
    <property type="match status" value="1"/>
</dbReference>
<dbReference type="InterPro" id="IPR036890">
    <property type="entry name" value="HATPase_C_sf"/>
</dbReference>